<dbReference type="AlphaFoldDB" id="H2ZEQ2"/>
<protein>
    <submittedName>
        <fullName evidence="9">Uncharacterized protein</fullName>
    </submittedName>
</protein>
<comment type="similarity">
    <text evidence="2 8">Belongs to the cytochrome P450 family.</text>
</comment>
<dbReference type="PANTHER" id="PTHR24300:SF397">
    <property type="entry name" value="CYTOCHROME P450 2U1"/>
    <property type="match status" value="1"/>
</dbReference>
<dbReference type="PANTHER" id="PTHR24300">
    <property type="entry name" value="CYTOCHROME P450 508A4-RELATED"/>
    <property type="match status" value="1"/>
</dbReference>
<dbReference type="GO" id="GO:0006082">
    <property type="term" value="P:organic acid metabolic process"/>
    <property type="evidence" value="ECO:0007669"/>
    <property type="project" value="TreeGrafter"/>
</dbReference>
<keyword evidence="5 7" id="KW-0408">Iron</keyword>
<keyword evidence="10" id="KW-1185">Reference proteome</keyword>
<dbReference type="GeneTree" id="ENSGT00940000160689"/>
<dbReference type="GO" id="GO:0008395">
    <property type="term" value="F:steroid hydroxylase activity"/>
    <property type="evidence" value="ECO:0007669"/>
    <property type="project" value="TreeGrafter"/>
</dbReference>
<dbReference type="Gene3D" id="1.10.630.10">
    <property type="entry name" value="Cytochrome P450"/>
    <property type="match status" value="1"/>
</dbReference>
<dbReference type="InterPro" id="IPR036396">
    <property type="entry name" value="Cyt_P450_sf"/>
</dbReference>
<dbReference type="InterPro" id="IPR002401">
    <property type="entry name" value="Cyt_P450_E_grp-I"/>
</dbReference>
<dbReference type="GO" id="GO:0016712">
    <property type="term" value="F:oxidoreductase activity, acting on paired donors, with incorporation or reduction of molecular oxygen, reduced flavin or flavoprotein as one donor, and incorporation of one atom of oxygen"/>
    <property type="evidence" value="ECO:0007669"/>
    <property type="project" value="TreeGrafter"/>
</dbReference>
<keyword evidence="4 8" id="KW-0560">Oxidoreductase</keyword>
<feature type="binding site" description="axial binding residue" evidence="7">
    <location>
        <position position="415"/>
    </location>
    <ligand>
        <name>heme</name>
        <dbReference type="ChEBI" id="CHEBI:30413"/>
    </ligand>
    <ligandPart>
        <name>Fe</name>
        <dbReference type="ChEBI" id="CHEBI:18248"/>
    </ligandPart>
</feature>
<dbReference type="GO" id="GO:0006805">
    <property type="term" value="P:xenobiotic metabolic process"/>
    <property type="evidence" value="ECO:0007669"/>
    <property type="project" value="TreeGrafter"/>
</dbReference>
<reference evidence="10" key="1">
    <citation type="submission" date="2003-08" db="EMBL/GenBank/DDBJ databases">
        <authorList>
            <person name="Birren B."/>
            <person name="Nusbaum C."/>
            <person name="Abebe A."/>
            <person name="Abouelleil A."/>
            <person name="Adekoya E."/>
            <person name="Ait-zahra M."/>
            <person name="Allen N."/>
            <person name="Allen T."/>
            <person name="An P."/>
            <person name="Anderson M."/>
            <person name="Anderson S."/>
            <person name="Arachchi H."/>
            <person name="Armbruster J."/>
            <person name="Bachantsang P."/>
            <person name="Baldwin J."/>
            <person name="Barry A."/>
            <person name="Bayul T."/>
            <person name="Blitshsteyn B."/>
            <person name="Bloom T."/>
            <person name="Blye J."/>
            <person name="Boguslavskiy L."/>
            <person name="Borowsky M."/>
            <person name="Boukhgalter B."/>
            <person name="Brunache A."/>
            <person name="Butler J."/>
            <person name="Calixte N."/>
            <person name="Calvo S."/>
            <person name="Camarata J."/>
            <person name="Campo K."/>
            <person name="Chang J."/>
            <person name="Cheshatsang Y."/>
            <person name="Citroen M."/>
            <person name="Collymore A."/>
            <person name="Considine T."/>
            <person name="Cook A."/>
            <person name="Cooke P."/>
            <person name="Corum B."/>
            <person name="Cuomo C."/>
            <person name="David R."/>
            <person name="Dawoe T."/>
            <person name="Degray S."/>
            <person name="Dodge S."/>
            <person name="Dooley K."/>
            <person name="Dorje P."/>
            <person name="Dorjee K."/>
            <person name="Dorris L."/>
            <person name="Duffey N."/>
            <person name="Dupes A."/>
            <person name="Elkins T."/>
            <person name="Engels R."/>
            <person name="Erickson J."/>
            <person name="Farina A."/>
            <person name="Faro S."/>
            <person name="Ferreira P."/>
            <person name="Fischer H."/>
            <person name="Fitzgerald M."/>
            <person name="Foley K."/>
            <person name="Gage D."/>
            <person name="Galagan J."/>
            <person name="Gearin G."/>
            <person name="Gnerre S."/>
            <person name="Gnirke A."/>
            <person name="Goyette A."/>
            <person name="Graham J."/>
            <person name="Grandbois E."/>
            <person name="Gyaltsen K."/>
            <person name="Hafez N."/>
            <person name="Hagopian D."/>
            <person name="Hagos B."/>
            <person name="Hall J."/>
            <person name="Hatcher B."/>
            <person name="Heller A."/>
            <person name="Higgins H."/>
            <person name="Honan T."/>
            <person name="Horn A."/>
            <person name="Houde N."/>
            <person name="Hughes L."/>
            <person name="Hulme W."/>
            <person name="Husby E."/>
            <person name="Iliev I."/>
            <person name="Jaffe D."/>
            <person name="Jones C."/>
            <person name="Kamal M."/>
            <person name="Kamat A."/>
            <person name="Kamvysselis M."/>
            <person name="Karlsson E."/>
            <person name="Kells C."/>
            <person name="Kieu A."/>
            <person name="Kisner P."/>
            <person name="Kodira C."/>
            <person name="Kulbokas E."/>
            <person name="Labutti K."/>
            <person name="Lama D."/>
            <person name="Landers T."/>
            <person name="Leger J."/>
            <person name="Levine S."/>
            <person name="Lewis D."/>
            <person name="Lewis T."/>
            <person name="Lindblad-toh K."/>
            <person name="Liu X."/>
            <person name="Lokyitsang T."/>
            <person name="Lokyitsang Y."/>
            <person name="Lucien O."/>
            <person name="Lui A."/>
            <person name="Ma L.J."/>
            <person name="Mabbitt R."/>
            <person name="Macdonald J."/>
            <person name="Maclean C."/>
            <person name="Major J."/>
            <person name="Manning J."/>
            <person name="Marabella R."/>
            <person name="Maru K."/>
            <person name="Matthews C."/>
            <person name="Mauceli E."/>
            <person name="Mccarthy M."/>
            <person name="Mcdonough S."/>
            <person name="Mcghee T."/>
            <person name="Meldrim J."/>
            <person name="Meneus L."/>
            <person name="Mesirov J."/>
            <person name="Mihalev A."/>
            <person name="Mihova T."/>
            <person name="Mikkelsen T."/>
            <person name="Mlenga V."/>
            <person name="Moru K."/>
            <person name="Mozes J."/>
            <person name="Mulrain L."/>
            <person name="Munson G."/>
            <person name="Naylor J."/>
            <person name="Newes C."/>
            <person name="Nguyen C."/>
            <person name="Nguyen N."/>
            <person name="Nguyen T."/>
            <person name="Nicol R."/>
            <person name="Nielsen C."/>
            <person name="Nizzari M."/>
            <person name="Norbu C."/>
            <person name="Norbu N."/>
            <person name="O'donnell P."/>
            <person name="Okoawo O."/>
            <person name="O'leary S."/>
            <person name="Omotosho B."/>
            <person name="O'neill K."/>
            <person name="Osman S."/>
            <person name="Parker S."/>
            <person name="Perrin D."/>
            <person name="Phunkhang P."/>
            <person name="Piqani B."/>
            <person name="Purcell S."/>
            <person name="Rachupka T."/>
            <person name="Ramasamy U."/>
            <person name="Rameau R."/>
            <person name="Ray V."/>
            <person name="Raymond C."/>
            <person name="Retta R."/>
            <person name="Richardson S."/>
            <person name="Rise C."/>
            <person name="Rodriguez J."/>
            <person name="Rogers J."/>
            <person name="Rogov P."/>
            <person name="Rutman M."/>
            <person name="Schupbach R."/>
            <person name="Seaman C."/>
            <person name="Settipalli S."/>
            <person name="Sharpe T."/>
            <person name="Sheridan J."/>
            <person name="Sherpa N."/>
            <person name="Shi J."/>
            <person name="Smirnov S."/>
            <person name="Smith C."/>
            <person name="Sougnez C."/>
            <person name="Spencer B."/>
            <person name="Stalker J."/>
            <person name="Stange-thomann N."/>
            <person name="Stavropoulos S."/>
            <person name="Stetson K."/>
            <person name="Stone C."/>
            <person name="Stone S."/>
            <person name="Stubbs M."/>
            <person name="Talamas J."/>
            <person name="Tchuinga P."/>
            <person name="Tenzing P."/>
            <person name="Tesfaye S."/>
            <person name="Theodore J."/>
            <person name="Thoulutsang Y."/>
            <person name="Topham K."/>
            <person name="Towey S."/>
            <person name="Tsamla T."/>
            <person name="Tsomo N."/>
            <person name="Vallee D."/>
            <person name="Vassiliev H."/>
            <person name="Venkataraman V."/>
            <person name="Vinson J."/>
            <person name="Vo A."/>
            <person name="Wade C."/>
            <person name="Wang S."/>
            <person name="Wangchuk T."/>
            <person name="Wangdi T."/>
            <person name="Whittaker C."/>
            <person name="Wilkinson J."/>
            <person name="Wu Y."/>
            <person name="Wyman D."/>
            <person name="Yadav S."/>
            <person name="Yang S."/>
            <person name="Yang X."/>
            <person name="Yeager S."/>
            <person name="Yee E."/>
            <person name="Young G."/>
            <person name="Zainoun J."/>
            <person name="Zembeck L."/>
            <person name="Zimmer A."/>
            <person name="Zody M."/>
            <person name="Lander E."/>
        </authorList>
    </citation>
    <scope>NUCLEOTIDE SEQUENCE [LARGE SCALE GENOMIC DNA]</scope>
</reference>
<keyword evidence="7 8" id="KW-0349">Heme</keyword>
<dbReference type="FunFam" id="1.10.630.10:FF:000036">
    <property type="entry name" value="CYtochrome P450 family"/>
    <property type="match status" value="1"/>
</dbReference>
<reference evidence="9" key="3">
    <citation type="submission" date="2025-09" db="UniProtKB">
        <authorList>
            <consortium name="Ensembl"/>
        </authorList>
    </citation>
    <scope>IDENTIFICATION</scope>
</reference>
<proteinExistence type="inferred from homology"/>
<dbReference type="PRINTS" id="PR00463">
    <property type="entry name" value="EP450I"/>
</dbReference>
<evidence type="ECO:0000256" key="1">
    <source>
        <dbReference type="ARBA" id="ARBA00001971"/>
    </source>
</evidence>
<dbReference type="InterPro" id="IPR017972">
    <property type="entry name" value="Cyt_P450_CS"/>
</dbReference>
<dbReference type="PROSITE" id="PS00086">
    <property type="entry name" value="CYTOCHROME_P450"/>
    <property type="match status" value="1"/>
</dbReference>
<dbReference type="eggNOG" id="KOG0156">
    <property type="taxonomic scope" value="Eukaryota"/>
</dbReference>
<dbReference type="InterPro" id="IPR050182">
    <property type="entry name" value="Cytochrome_P450_fam2"/>
</dbReference>
<dbReference type="GO" id="GO:0005506">
    <property type="term" value="F:iron ion binding"/>
    <property type="evidence" value="ECO:0007669"/>
    <property type="project" value="InterPro"/>
</dbReference>
<dbReference type="GO" id="GO:0005737">
    <property type="term" value="C:cytoplasm"/>
    <property type="evidence" value="ECO:0007669"/>
    <property type="project" value="TreeGrafter"/>
</dbReference>
<dbReference type="Proteomes" id="UP000007875">
    <property type="component" value="Unassembled WGS sequence"/>
</dbReference>
<evidence type="ECO:0000256" key="6">
    <source>
        <dbReference type="ARBA" id="ARBA00023033"/>
    </source>
</evidence>
<dbReference type="SUPFAM" id="SSF48264">
    <property type="entry name" value="Cytochrome P450"/>
    <property type="match status" value="1"/>
</dbReference>
<dbReference type="Ensembl" id="ENSCSAVT00000016248.1">
    <property type="protein sequence ID" value="ENSCSAVP00000016068.1"/>
    <property type="gene ID" value="ENSCSAVG00000009460.1"/>
</dbReference>
<dbReference type="Pfam" id="PF00067">
    <property type="entry name" value="p450"/>
    <property type="match status" value="1"/>
</dbReference>
<evidence type="ECO:0000256" key="3">
    <source>
        <dbReference type="ARBA" id="ARBA00022723"/>
    </source>
</evidence>
<dbReference type="InterPro" id="IPR001128">
    <property type="entry name" value="Cyt_P450"/>
</dbReference>
<evidence type="ECO:0000256" key="5">
    <source>
        <dbReference type="ARBA" id="ARBA00023004"/>
    </source>
</evidence>
<comment type="cofactor">
    <cofactor evidence="1 7">
        <name>heme</name>
        <dbReference type="ChEBI" id="CHEBI:30413"/>
    </cofactor>
</comment>
<sequence>RKPRNYPPGFDGVPLLGCLPFLGPQPAKTIMEWSKTYGDVFYVKYATQNVVMINSLQAIKETMIKQGHIFSGRQHTFITKFTAGDAGLGFLDYGSVWRSQRRFGIITLHEFGVGRKCLGPQILEEAELMCAEMAKHGGQPFDCMKHITPAVTNVIGVLVFGKRFEYDDPKLLATLRLLFECGHKFPFALFYFAPFLRFIPPWKGKIDNVKKERAPMWNMITNAIEEHEATYNENSCRDFIDCFIAKMKEADDDPNDNDETASWWNKYQLFHYVKELFLGGTDTTATALRWALLLIHTNPEIAKKLKAEIDNNVTGRVKLDDMINLPYTQAVIQEVFRYRPVVNFGTMRKTSAVGTAAGYRIPKGTIVMPNIWSVHHDPVRWKNPEVFRPERHIDENGKFKKSDAVIPFNVGQRSCLGRQLAQTEIFIFLVRMMQKFDFK</sequence>
<evidence type="ECO:0000256" key="7">
    <source>
        <dbReference type="PIRSR" id="PIRSR602401-1"/>
    </source>
</evidence>
<reference evidence="9" key="2">
    <citation type="submission" date="2025-08" db="UniProtKB">
        <authorList>
            <consortium name="Ensembl"/>
        </authorList>
    </citation>
    <scope>IDENTIFICATION</scope>
</reference>
<evidence type="ECO:0000256" key="2">
    <source>
        <dbReference type="ARBA" id="ARBA00010617"/>
    </source>
</evidence>
<dbReference type="GO" id="GO:0020037">
    <property type="term" value="F:heme binding"/>
    <property type="evidence" value="ECO:0007669"/>
    <property type="project" value="InterPro"/>
</dbReference>
<keyword evidence="6 8" id="KW-0503">Monooxygenase</keyword>
<dbReference type="HOGENOM" id="CLU_001570_22_0_1"/>
<name>H2ZEQ2_CIOSA</name>
<dbReference type="PRINTS" id="PR00385">
    <property type="entry name" value="P450"/>
</dbReference>
<evidence type="ECO:0000256" key="8">
    <source>
        <dbReference type="RuleBase" id="RU000461"/>
    </source>
</evidence>
<dbReference type="OMA" id="WRSQRRF"/>
<evidence type="ECO:0000313" key="9">
    <source>
        <dbReference type="Ensembl" id="ENSCSAVP00000016068.1"/>
    </source>
</evidence>
<evidence type="ECO:0000256" key="4">
    <source>
        <dbReference type="ARBA" id="ARBA00023002"/>
    </source>
</evidence>
<organism evidence="9 10">
    <name type="scientific">Ciona savignyi</name>
    <name type="common">Pacific transparent sea squirt</name>
    <dbReference type="NCBI Taxonomy" id="51511"/>
    <lineage>
        <taxon>Eukaryota</taxon>
        <taxon>Metazoa</taxon>
        <taxon>Chordata</taxon>
        <taxon>Tunicata</taxon>
        <taxon>Ascidiacea</taxon>
        <taxon>Phlebobranchia</taxon>
        <taxon>Cionidae</taxon>
        <taxon>Ciona</taxon>
    </lineage>
</organism>
<dbReference type="STRING" id="51511.ENSCSAVP00000016068"/>
<keyword evidence="3 7" id="KW-0479">Metal-binding</keyword>
<dbReference type="InParanoid" id="H2ZEQ2"/>
<accession>H2ZEQ2</accession>
<evidence type="ECO:0000313" key="10">
    <source>
        <dbReference type="Proteomes" id="UP000007875"/>
    </source>
</evidence>